<proteinExistence type="predicted"/>
<dbReference type="AlphaFoldDB" id="A0A0P1F7S4"/>
<evidence type="ECO:0000313" key="3">
    <source>
        <dbReference type="Proteomes" id="UP000054823"/>
    </source>
</evidence>
<dbReference type="Proteomes" id="UP000054823">
    <property type="component" value="Unassembled WGS sequence"/>
</dbReference>
<gene>
    <name evidence="2" type="ORF">SHM7688_00950</name>
</gene>
<evidence type="ECO:0000256" key="1">
    <source>
        <dbReference type="SAM" id="Coils"/>
    </source>
</evidence>
<feature type="coiled-coil region" evidence="1">
    <location>
        <begin position="466"/>
        <end position="542"/>
    </location>
</feature>
<keyword evidence="1" id="KW-0175">Coiled coil</keyword>
<accession>A0A0P1F7S4</accession>
<name>A0A0P1F7S4_9RHOB</name>
<organism evidence="2 3">
    <name type="scientific">Shimia marina</name>
    <dbReference type="NCBI Taxonomy" id="321267"/>
    <lineage>
        <taxon>Bacteria</taxon>
        <taxon>Pseudomonadati</taxon>
        <taxon>Pseudomonadota</taxon>
        <taxon>Alphaproteobacteria</taxon>
        <taxon>Rhodobacterales</taxon>
        <taxon>Roseobacteraceae</taxon>
    </lineage>
</organism>
<evidence type="ECO:0000313" key="2">
    <source>
        <dbReference type="EMBL" id="CUH51513.1"/>
    </source>
</evidence>
<sequence length="677" mass="75095">MSLNSPDSPIMDYKMSANSVSHDTLPIVILKTEADALEVVNACFDGKATVSEQQRFDTLGAGLKSLPKGAVLVPLRTPSAAVAALLSQGVSLPEALGQWYDQGSEILKSLRTRRRDVSLVSLEAMLAADPAVADNLQSRFDIALKPAKIAPMQDSDLWFASIAISQDKDLQALADSLLALLIGAPEQTQASQTHAMWQQVSNWRTAVSDLQSRVAQLDETAKSAQQERALLKDNLAKQVAQTSQHSATLEAVSNEKKLLRESLDSHLSQLAETTSRAEGFKGERDLLRESLSAQSKEVAKITTESQALKAERALLRESLSAQSAEVAKLTASISNLDAERSLLRESLASQSEEVAKLSVSLNEIKQERALLRENLAGQLEQLSARKQAVDVLSEEIALLRESLAAQVTLVAQAHGELNVVLQEQQLLRSSLADQLQITEKNTQKIEGLRKERGLLQKTVQTLMVDIRALTESVTDKETRLAEARVKLMEMHVLRAENEAQDRRLIQAEEQRKAREEVLGQHMLDLQSRIVQQYKQIDALQEELEGHKTWSEEEIARRAKDVRETGEARDAALAQVVDLQSRTKQQYKEIDALHEELEGHKKWSARELSRRAEDAKQTGEARDAALGQAMLQLQESFNRQTKELEALAQELDRVYGSNSWRITSPIRAVRSKFMKGAT</sequence>
<dbReference type="EMBL" id="CYPW01000006">
    <property type="protein sequence ID" value="CUH51513.1"/>
    <property type="molecule type" value="Genomic_DNA"/>
</dbReference>
<feature type="coiled-coil region" evidence="1">
    <location>
        <begin position="207"/>
        <end position="269"/>
    </location>
</feature>
<reference evidence="2 3" key="1">
    <citation type="submission" date="2015-09" db="EMBL/GenBank/DDBJ databases">
        <authorList>
            <consortium name="Swine Surveillance"/>
        </authorList>
    </citation>
    <scope>NUCLEOTIDE SEQUENCE [LARGE SCALE GENOMIC DNA]</scope>
    <source>
        <strain evidence="2 3">CECT 7688</strain>
    </source>
</reference>
<protein>
    <submittedName>
        <fullName evidence="2">Chromosome segregation protein SMC</fullName>
    </submittedName>
</protein>
<feature type="coiled-coil region" evidence="1">
    <location>
        <begin position="319"/>
        <end position="381"/>
    </location>
</feature>
<dbReference type="STRING" id="321267.SHM7688_00950"/>
<keyword evidence="3" id="KW-1185">Reference proteome</keyword>